<dbReference type="AlphaFoldDB" id="A0AAI9TK00"/>
<feature type="compositionally biased region" description="Basic residues" evidence="1">
    <location>
        <begin position="177"/>
        <end position="189"/>
    </location>
</feature>
<keyword evidence="3" id="KW-1185">Reference proteome</keyword>
<protein>
    <submittedName>
        <fullName evidence="2">Uncharacterized protein</fullName>
    </submittedName>
</protein>
<evidence type="ECO:0000313" key="3">
    <source>
        <dbReference type="Proteomes" id="UP001227192"/>
    </source>
</evidence>
<evidence type="ECO:0000313" key="2">
    <source>
        <dbReference type="EMBL" id="KAJ9487879.1"/>
    </source>
</evidence>
<feature type="region of interest" description="Disordered" evidence="1">
    <location>
        <begin position="164"/>
        <end position="197"/>
    </location>
</feature>
<proteinExistence type="predicted"/>
<name>A0AAI9TK00_PENTH</name>
<dbReference type="EMBL" id="LACB01000139">
    <property type="protein sequence ID" value="KAJ9487879.1"/>
    <property type="molecule type" value="Genomic_DNA"/>
</dbReference>
<comment type="caution">
    <text evidence="2">The sequence shown here is derived from an EMBL/GenBank/DDBJ whole genome shotgun (WGS) entry which is preliminary data.</text>
</comment>
<evidence type="ECO:0000256" key="1">
    <source>
        <dbReference type="SAM" id="MobiDB-lite"/>
    </source>
</evidence>
<reference evidence="2" key="1">
    <citation type="submission" date="2015-06" db="EMBL/GenBank/DDBJ databases">
        <authorList>
            <person name="Nguyen H."/>
        </authorList>
    </citation>
    <scope>NUCLEOTIDE SEQUENCE</scope>
    <source>
        <strain evidence="2">DAOM 180753</strain>
    </source>
</reference>
<dbReference type="Proteomes" id="UP001227192">
    <property type="component" value="Unassembled WGS sequence"/>
</dbReference>
<sequence length="197" mass="22326">MFLLDDKKNVKVEDLANSTLLWAGLDHHTVKASKNQDNGEGSTVGPSLEYLKAKKRKRIVEYDSTYYQSPLEQPDINGKGKFGEKRQALESIHSVYDRVVQDMDRLFQCLSKANELEPDEYKEDEEDLVVVGSDADVEDTTETAVEAVVKVDEIEKKDVKIVESGLKKEEEEEKPTVWKKGRATRGKGKKAVDIHEK</sequence>
<organism evidence="2 3">
    <name type="scientific">Penicillium thymicola</name>
    <dbReference type="NCBI Taxonomy" id="293382"/>
    <lineage>
        <taxon>Eukaryota</taxon>
        <taxon>Fungi</taxon>
        <taxon>Dikarya</taxon>
        <taxon>Ascomycota</taxon>
        <taxon>Pezizomycotina</taxon>
        <taxon>Eurotiomycetes</taxon>
        <taxon>Eurotiomycetidae</taxon>
        <taxon>Eurotiales</taxon>
        <taxon>Aspergillaceae</taxon>
        <taxon>Penicillium</taxon>
    </lineage>
</organism>
<accession>A0AAI9TK00</accession>
<reference evidence="2" key="2">
    <citation type="journal article" date="2016" name="Fungal Biol.">
        <title>Ochratoxin A production by Penicillium thymicola.</title>
        <authorList>
            <person name="Nguyen H.D.T."/>
            <person name="McMullin D.R."/>
            <person name="Ponomareva E."/>
            <person name="Riley R."/>
            <person name="Pomraning K.R."/>
            <person name="Baker S.E."/>
            <person name="Seifert K.A."/>
        </authorList>
    </citation>
    <scope>NUCLEOTIDE SEQUENCE</scope>
    <source>
        <strain evidence="2">DAOM 180753</strain>
    </source>
</reference>
<gene>
    <name evidence="2" type="ORF">VN97_g5411</name>
</gene>